<feature type="compositionally biased region" description="Polar residues" evidence="7">
    <location>
        <begin position="91"/>
        <end position="119"/>
    </location>
</feature>
<protein>
    <submittedName>
        <fullName evidence="10">Contains RCC1 domain</fullName>
    </submittedName>
</protein>
<feature type="compositionally biased region" description="Low complexity" evidence="7">
    <location>
        <begin position="300"/>
        <end position="316"/>
    </location>
</feature>
<dbReference type="SUPFAM" id="SSF57903">
    <property type="entry name" value="FYVE/PHD zinc finger"/>
    <property type="match status" value="1"/>
</dbReference>
<feature type="region of interest" description="Disordered" evidence="7">
    <location>
        <begin position="294"/>
        <end position="327"/>
    </location>
</feature>
<dbReference type="Gramene" id="OE9A053288T2">
    <property type="protein sequence ID" value="OE9A053288C2"/>
    <property type="gene ID" value="OE9A053288"/>
</dbReference>
<dbReference type="InterPro" id="IPR011011">
    <property type="entry name" value="Znf_FYVE_PHD"/>
</dbReference>
<dbReference type="InterPro" id="IPR013591">
    <property type="entry name" value="Brevis_radix_dom"/>
</dbReference>
<evidence type="ECO:0000256" key="2">
    <source>
        <dbReference type="ARBA" id="ARBA00022737"/>
    </source>
</evidence>
<dbReference type="AlphaFoldDB" id="A0A8S0PCQ3"/>
<dbReference type="PANTHER" id="PTHR22870">
    <property type="entry name" value="REGULATOR OF CHROMOSOME CONDENSATION"/>
    <property type="match status" value="1"/>
</dbReference>
<keyword evidence="11" id="KW-1185">Reference proteome</keyword>
<dbReference type="Pfam" id="PF01363">
    <property type="entry name" value="FYVE"/>
    <property type="match status" value="1"/>
</dbReference>
<dbReference type="InterPro" id="IPR051210">
    <property type="entry name" value="Ub_ligase/GEF_domain"/>
</dbReference>
<feature type="domain" description="FYVE-type" evidence="8">
    <location>
        <begin position="1"/>
        <end position="58"/>
    </location>
</feature>
<dbReference type="Gene3D" id="6.10.140.910">
    <property type="match status" value="1"/>
</dbReference>
<sequence>MCSGCQNPFNFRRKRHNCYNCGLVFCKACSSWKSLKAALAPSMNKPYRVCDDCFNKLRKVADSRSVPRIPNVKSGGSLYKPSETAEKETGTSRLPGSISRLSSADSFKSERSSPYNVRSESNDSRVFPLQNGNVQRSSVSSKSPVSPFGNSRNFTCVSVSVPSSRIVSRSPSPIPGKSSPLRSATVSPSISVRTSEVTADDIKSTNDSLCQEVKYLKAQVEELAKKSHLLEAELEKKSEKLKEVTAHAADEAEKGKAAKEAIKSLTAQLKEMAERVPKENNAFSNLDTKAEQMLHDTGRPSNGSISSPRSESSDSSTPPPLSNGTKVQKLERIIQDEPGVHLTLISLQNGVNELKRVRFSRRRFTEDQAEKWWAENGTRVCEKHNIQTPT</sequence>
<name>A0A8S0PCQ3_OLEEU</name>
<feature type="region of interest" description="Disordered" evidence="7">
    <location>
        <begin position="165"/>
        <end position="187"/>
    </location>
</feature>
<dbReference type="Proteomes" id="UP000594638">
    <property type="component" value="Unassembled WGS sequence"/>
</dbReference>
<feature type="region of interest" description="Disordered" evidence="7">
    <location>
        <begin position="65"/>
        <end position="145"/>
    </location>
</feature>
<dbReference type="Gene3D" id="3.30.40.10">
    <property type="entry name" value="Zinc/RING finger domain, C3HC4 (zinc finger)"/>
    <property type="match status" value="1"/>
</dbReference>
<reference evidence="10 11" key="1">
    <citation type="submission" date="2019-12" db="EMBL/GenBank/DDBJ databases">
        <authorList>
            <person name="Alioto T."/>
            <person name="Alioto T."/>
            <person name="Gomez Garrido J."/>
        </authorList>
    </citation>
    <scope>NUCLEOTIDE SEQUENCE [LARGE SCALE GENOMIC DNA]</scope>
</reference>
<keyword evidence="2" id="KW-0677">Repeat</keyword>
<evidence type="ECO:0000256" key="4">
    <source>
        <dbReference type="ARBA" id="ARBA00022833"/>
    </source>
</evidence>
<evidence type="ECO:0000256" key="7">
    <source>
        <dbReference type="SAM" id="MobiDB-lite"/>
    </source>
</evidence>
<dbReference type="Pfam" id="PF08381">
    <property type="entry name" value="BRX"/>
    <property type="match status" value="1"/>
</dbReference>
<dbReference type="EMBL" id="CACTIH010000048">
    <property type="protein sequence ID" value="CAA2941257.1"/>
    <property type="molecule type" value="Genomic_DNA"/>
</dbReference>
<dbReference type="PROSITE" id="PS50178">
    <property type="entry name" value="ZF_FYVE"/>
    <property type="match status" value="1"/>
</dbReference>
<dbReference type="InterPro" id="IPR027988">
    <property type="entry name" value="BRX_N"/>
</dbReference>
<evidence type="ECO:0000256" key="1">
    <source>
        <dbReference type="ARBA" id="ARBA00022723"/>
    </source>
</evidence>
<evidence type="ECO:0000259" key="9">
    <source>
        <dbReference type="PROSITE" id="PS51514"/>
    </source>
</evidence>
<evidence type="ECO:0000256" key="5">
    <source>
        <dbReference type="PROSITE-ProRule" id="PRU00091"/>
    </source>
</evidence>
<dbReference type="InterPro" id="IPR000306">
    <property type="entry name" value="Znf_FYVE"/>
</dbReference>
<evidence type="ECO:0000256" key="3">
    <source>
        <dbReference type="ARBA" id="ARBA00022771"/>
    </source>
</evidence>
<dbReference type="PANTHER" id="PTHR22870:SF358">
    <property type="entry name" value="REGULATOR OF CHROMOSOME CONDENSATION (RCC1) FAMILY WITH FYVE ZINC FINGER DOMAIN-CONTAINING PROTEIN"/>
    <property type="match status" value="1"/>
</dbReference>
<dbReference type="InterPro" id="IPR017455">
    <property type="entry name" value="Znf_FYVE-rel"/>
</dbReference>
<keyword evidence="1" id="KW-0479">Metal-binding</keyword>
<organism evidence="10 11">
    <name type="scientific">Olea europaea subsp. europaea</name>
    <dbReference type="NCBI Taxonomy" id="158383"/>
    <lineage>
        <taxon>Eukaryota</taxon>
        <taxon>Viridiplantae</taxon>
        <taxon>Streptophyta</taxon>
        <taxon>Embryophyta</taxon>
        <taxon>Tracheophyta</taxon>
        <taxon>Spermatophyta</taxon>
        <taxon>Magnoliopsida</taxon>
        <taxon>eudicotyledons</taxon>
        <taxon>Gunneridae</taxon>
        <taxon>Pentapetalae</taxon>
        <taxon>asterids</taxon>
        <taxon>lamiids</taxon>
        <taxon>Lamiales</taxon>
        <taxon>Oleaceae</taxon>
        <taxon>Oleeae</taxon>
        <taxon>Olea</taxon>
    </lineage>
</organism>
<evidence type="ECO:0000313" key="11">
    <source>
        <dbReference type="Proteomes" id="UP000594638"/>
    </source>
</evidence>
<keyword evidence="6" id="KW-0175">Coiled coil</keyword>
<dbReference type="GO" id="GO:0008270">
    <property type="term" value="F:zinc ion binding"/>
    <property type="evidence" value="ECO:0007669"/>
    <property type="project" value="UniProtKB-KW"/>
</dbReference>
<keyword evidence="3 5" id="KW-0863">Zinc-finger</keyword>
<accession>A0A8S0PCQ3</accession>
<dbReference type="SMART" id="SM00064">
    <property type="entry name" value="FYVE"/>
    <property type="match status" value="1"/>
</dbReference>
<keyword evidence="4" id="KW-0862">Zinc</keyword>
<feature type="domain" description="BRX" evidence="9">
    <location>
        <begin position="330"/>
        <end position="385"/>
    </location>
</feature>
<evidence type="ECO:0000313" key="10">
    <source>
        <dbReference type="EMBL" id="CAA2941257.1"/>
    </source>
</evidence>
<evidence type="ECO:0000256" key="6">
    <source>
        <dbReference type="SAM" id="Coils"/>
    </source>
</evidence>
<evidence type="ECO:0000259" key="8">
    <source>
        <dbReference type="PROSITE" id="PS50178"/>
    </source>
</evidence>
<feature type="coiled-coil region" evidence="6">
    <location>
        <begin position="206"/>
        <end position="282"/>
    </location>
</feature>
<gene>
    <name evidence="10" type="ORF">OLEA9_A053288</name>
</gene>
<dbReference type="InterPro" id="IPR013083">
    <property type="entry name" value="Znf_RING/FYVE/PHD"/>
</dbReference>
<proteinExistence type="predicted"/>
<comment type="caution">
    <text evidence="10">The sequence shown here is derived from an EMBL/GenBank/DDBJ whole genome shotgun (WGS) entry which is preliminary data.</text>
</comment>
<dbReference type="PROSITE" id="PS51514">
    <property type="entry name" value="BRX"/>
    <property type="match status" value="1"/>
</dbReference>
<dbReference type="Pfam" id="PF13713">
    <property type="entry name" value="BRX_N"/>
    <property type="match status" value="1"/>
</dbReference>